<keyword evidence="12" id="KW-1185">Reference proteome</keyword>
<dbReference type="PROSITE" id="PS00134">
    <property type="entry name" value="TRYPSIN_HIS"/>
    <property type="match status" value="1"/>
</dbReference>
<dbReference type="GO" id="GO:0004252">
    <property type="term" value="F:serine-type endopeptidase activity"/>
    <property type="evidence" value="ECO:0007669"/>
    <property type="project" value="UniProtKB-EC"/>
</dbReference>
<evidence type="ECO:0000313" key="12">
    <source>
        <dbReference type="Proteomes" id="UP001168990"/>
    </source>
</evidence>
<dbReference type="Gene3D" id="2.40.10.10">
    <property type="entry name" value="Trypsin-like serine proteases"/>
    <property type="match status" value="1"/>
</dbReference>
<evidence type="ECO:0000256" key="9">
    <source>
        <dbReference type="SAM" id="SignalP"/>
    </source>
</evidence>
<keyword evidence="6" id="KW-1015">Disulfide bond</keyword>
<evidence type="ECO:0000259" key="10">
    <source>
        <dbReference type="PROSITE" id="PS50240"/>
    </source>
</evidence>
<evidence type="ECO:0000256" key="5">
    <source>
        <dbReference type="ARBA" id="ARBA00022825"/>
    </source>
</evidence>
<evidence type="ECO:0000256" key="7">
    <source>
        <dbReference type="ARBA" id="ARBA00044036"/>
    </source>
</evidence>
<dbReference type="InterPro" id="IPR051333">
    <property type="entry name" value="CLIP_Serine_Protease"/>
</dbReference>
<dbReference type="PROSITE" id="PS50240">
    <property type="entry name" value="TRYPSIN_DOM"/>
    <property type="match status" value="1"/>
</dbReference>
<evidence type="ECO:0000256" key="6">
    <source>
        <dbReference type="ARBA" id="ARBA00023157"/>
    </source>
</evidence>
<dbReference type="InterPro" id="IPR001314">
    <property type="entry name" value="Peptidase_S1A"/>
</dbReference>
<sequence>MFFIKLFISSFFMIICIGVAFDVSSLLTSNILGPVNIDDNTKNNKNNFEETKTNITKRKSEIKCNEYRNAVTEKVWLFHPSQSKPFSISIPCKQPINLLISGGGPVESGQFPHMAAIGWSDNDSNIQYFCGGSLISENWILTAAHCTQYRLKRKPSVVRLGSNRLSDKMGEIIKIIDIIRHPEYKPPEMYSDIALLKLETSVIFRKNIRPACLFSQIHKLPMAAWTTGWGQTESDEDKGSDDLLKVRLEILDNVDCSLSYNKIPIIPDGITSGMLCAGDLHSTGKKDTCKGDSGGPLQILHPSYCLYELVGITSFGKLCGILKYPSVYTSISYYLEWIESIVWP</sequence>
<gene>
    <name evidence="11" type="ORF">PV328_005196</name>
</gene>
<keyword evidence="2" id="KW-0964">Secreted</keyword>
<dbReference type="EC" id="3.4.21.1" evidence="7"/>
<feature type="domain" description="Peptidase S1" evidence="10">
    <location>
        <begin position="100"/>
        <end position="343"/>
    </location>
</feature>
<accession>A0AA39FLQ8</accession>
<dbReference type="SUPFAM" id="SSF50494">
    <property type="entry name" value="Trypsin-like serine proteases"/>
    <property type="match status" value="1"/>
</dbReference>
<evidence type="ECO:0000256" key="2">
    <source>
        <dbReference type="ARBA" id="ARBA00022525"/>
    </source>
</evidence>
<evidence type="ECO:0000256" key="3">
    <source>
        <dbReference type="ARBA" id="ARBA00022670"/>
    </source>
</evidence>
<dbReference type="Proteomes" id="UP001168990">
    <property type="component" value="Unassembled WGS sequence"/>
</dbReference>
<dbReference type="EMBL" id="JAQQBS010000002">
    <property type="protein sequence ID" value="KAK0171793.1"/>
    <property type="molecule type" value="Genomic_DNA"/>
</dbReference>
<dbReference type="InterPro" id="IPR033116">
    <property type="entry name" value="TRYPSIN_SER"/>
</dbReference>
<dbReference type="PANTHER" id="PTHR24260">
    <property type="match status" value="1"/>
</dbReference>
<feature type="signal peptide" evidence="9">
    <location>
        <begin position="1"/>
        <end position="20"/>
    </location>
</feature>
<dbReference type="PANTHER" id="PTHR24260:SF147">
    <property type="entry name" value="EG:BACR7A4.3 PROTEIN-RELATED"/>
    <property type="match status" value="1"/>
</dbReference>
<dbReference type="SMART" id="SM00020">
    <property type="entry name" value="Tryp_SPc"/>
    <property type="match status" value="1"/>
</dbReference>
<protein>
    <recommendedName>
        <fullName evidence="7">chymotrypsin</fullName>
        <ecNumber evidence="7">3.4.21.1</ecNumber>
    </recommendedName>
</protein>
<keyword evidence="4 8" id="KW-0378">Hydrolase</keyword>
<comment type="caution">
    <text evidence="11">The sequence shown here is derived from an EMBL/GenBank/DDBJ whole genome shotgun (WGS) entry which is preliminary data.</text>
</comment>
<feature type="chain" id="PRO_5041450398" description="chymotrypsin" evidence="9">
    <location>
        <begin position="21"/>
        <end position="344"/>
    </location>
</feature>
<dbReference type="GO" id="GO:0016485">
    <property type="term" value="P:protein processing"/>
    <property type="evidence" value="ECO:0007669"/>
    <property type="project" value="UniProtKB-ARBA"/>
</dbReference>
<dbReference type="InterPro" id="IPR018114">
    <property type="entry name" value="TRYPSIN_HIS"/>
</dbReference>
<reference evidence="11" key="1">
    <citation type="journal article" date="2023" name="bioRxiv">
        <title>Scaffold-level genome assemblies of two parasitoid biocontrol wasps reveal the parthenogenesis mechanism and an associated novel virus.</title>
        <authorList>
            <person name="Inwood S."/>
            <person name="Skelly J."/>
            <person name="Guhlin J."/>
            <person name="Harrop T."/>
            <person name="Goldson S."/>
            <person name="Dearden P."/>
        </authorList>
    </citation>
    <scope>NUCLEOTIDE SEQUENCE</scope>
    <source>
        <strain evidence="11">Irish</strain>
        <tissue evidence="11">Whole body</tissue>
    </source>
</reference>
<proteinExistence type="predicted"/>
<organism evidence="11 12">
    <name type="scientific">Microctonus aethiopoides</name>
    <dbReference type="NCBI Taxonomy" id="144406"/>
    <lineage>
        <taxon>Eukaryota</taxon>
        <taxon>Metazoa</taxon>
        <taxon>Ecdysozoa</taxon>
        <taxon>Arthropoda</taxon>
        <taxon>Hexapoda</taxon>
        <taxon>Insecta</taxon>
        <taxon>Pterygota</taxon>
        <taxon>Neoptera</taxon>
        <taxon>Endopterygota</taxon>
        <taxon>Hymenoptera</taxon>
        <taxon>Apocrita</taxon>
        <taxon>Ichneumonoidea</taxon>
        <taxon>Braconidae</taxon>
        <taxon>Euphorinae</taxon>
        <taxon>Microctonus</taxon>
    </lineage>
</organism>
<evidence type="ECO:0000256" key="8">
    <source>
        <dbReference type="RuleBase" id="RU363034"/>
    </source>
</evidence>
<dbReference type="CDD" id="cd00190">
    <property type="entry name" value="Tryp_SPc"/>
    <property type="match status" value="1"/>
</dbReference>
<evidence type="ECO:0000313" key="11">
    <source>
        <dbReference type="EMBL" id="KAK0171793.1"/>
    </source>
</evidence>
<keyword evidence="3 8" id="KW-0645">Protease</keyword>
<dbReference type="Pfam" id="PF00089">
    <property type="entry name" value="Trypsin"/>
    <property type="match status" value="1"/>
</dbReference>
<name>A0AA39FLQ8_9HYME</name>
<keyword evidence="9" id="KW-0732">Signal</keyword>
<dbReference type="GO" id="GO:0005576">
    <property type="term" value="C:extracellular region"/>
    <property type="evidence" value="ECO:0007669"/>
    <property type="project" value="UniProtKB-SubCell"/>
</dbReference>
<dbReference type="FunFam" id="2.40.10.10:FF:000047">
    <property type="entry name" value="Trypsin eta"/>
    <property type="match status" value="1"/>
</dbReference>
<evidence type="ECO:0000256" key="1">
    <source>
        <dbReference type="ARBA" id="ARBA00004239"/>
    </source>
</evidence>
<dbReference type="AlphaFoldDB" id="A0AA39FLQ8"/>
<dbReference type="PROSITE" id="PS00135">
    <property type="entry name" value="TRYPSIN_SER"/>
    <property type="match status" value="1"/>
</dbReference>
<comment type="subcellular location">
    <subcellularLocation>
        <location evidence="1">Secreted</location>
        <location evidence="1">Extracellular space</location>
    </subcellularLocation>
</comment>
<dbReference type="PRINTS" id="PR00722">
    <property type="entry name" value="CHYMOTRYPSIN"/>
</dbReference>
<evidence type="ECO:0000256" key="4">
    <source>
        <dbReference type="ARBA" id="ARBA00022801"/>
    </source>
</evidence>
<dbReference type="InterPro" id="IPR009003">
    <property type="entry name" value="Peptidase_S1_PA"/>
</dbReference>
<reference evidence="11" key="2">
    <citation type="submission" date="2023-03" db="EMBL/GenBank/DDBJ databases">
        <authorList>
            <person name="Inwood S.N."/>
            <person name="Skelly J.G."/>
            <person name="Guhlin J."/>
            <person name="Harrop T.W.R."/>
            <person name="Goldson S.G."/>
            <person name="Dearden P.K."/>
        </authorList>
    </citation>
    <scope>NUCLEOTIDE SEQUENCE</scope>
    <source>
        <strain evidence="11">Irish</strain>
        <tissue evidence="11">Whole body</tissue>
    </source>
</reference>
<keyword evidence="5 8" id="KW-0720">Serine protease</keyword>
<dbReference type="InterPro" id="IPR043504">
    <property type="entry name" value="Peptidase_S1_PA_chymotrypsin"/>
</dbReference>
<dbReference type="InterPro" id="IPR001254">
    <property type="entry name" value="Trypsin_dom"/>
</dbReference>